<accession>A0A5M8P381</accession>
<sequence length="134" mass="15863">MTKDRTWHGNDVNKAISLFEYGLLTRYVTKEKEWQCLYKNSVCPNMFSVGWTSEVILEETLTTGWAKDKKTRFLLFCGSTWEEWIALNMSSRISDFVAYFGELNLFGEDYWGGYTVKEMCKRLHIKYDEDYENA</sequence>
<dbReference type="EMBL" id="SNRX01000005">
    <property type="protein sequence ID" value="KAA6302838.1"/>
    <property type="molecule type" value="Genomic_DNA"/>
</dbReference>
<comment type="caution">
    <text evidence="1">The sequence shown here is derived from an EMBL/GenBank/DDBJ whole genome shotgun (WGS) entry which is preliminary data.</text>
</comment>
<dbReference type="AlphaFoldDB" id="A0A5M8P381"/>
<dbReference type="Proteomes" id="UP000324575">
    <property type="component" value="Unassembled WGS sequence"/>
</dbReference>
<evidence type="ECO:0000313" key="1">
    <source>
        <dbReference type="EMBL" id="KAA6302838.1"/>
    </source>
</evidence>
<proteinExistence type="predicted"/>
<evidence type="ECO:0000313" key="2">
    <source>
        <dbReference type="Proteomes" id="UP000324575"/>
    </source>
</evidence>
<name>A0A5M8P381_9BACT</name>
<gene>
    <name evidence="1" type="ORF">EZS26_001008</name>
</gene>
<protein>
    <submittedName>
        <fullName evidence="1">Uncharacterized protein</fullName>
    </submittedName>
</protein>
<reference evidence="1 2" key="1">
    <citation type="submission" date="2019-03" db="EMBL/GenBank/DDBJ databases">
        <title>Single cell metagenomics reveals metabolic interactions within the superorganism composed of flagellate Streblomastix strix and complex community of Bacteroidetes bacteria on its surface.</title>
        <authorList>
            <person name="Treitli S.C."/>
            <person name="Kolisko M."/>
            <person name="Husnik F."/>
            <person name="Keeling P."/>
            <person name="Hampl V."/>
        </authorList>
    </citation>
    <scope>NUCLEOTIDE SEQUENCE [LARGE SCALE GENOMIC DNA]</scope>
    <source>
        <strain evidence="1">St1</strain>
    </source>
</reference>
<organism evidence="1 2">
    <name type="scientific">Candidatus Ordinivivax streblomastigis</name>
    <dbReference type="NCBI Taxonomy" id="2540710"/>
    <lineage>
        <taxon>Bacteria</taxon>
        <taxon>Pseudomonadati</taxon>
        <taxon>Bacteroidota</taxon>
        <taxon>Bacteroidia</taxon>
        <taxon>Bacteroidales</taxon>
        <taxon>Candidatus Ordinivivax</taxon>
    </lineage>
</organism>